<dbReference type="Proteomes" id="UP000663852">
    <property type="component" value="Unassembled WGS sequence"/>
</dbReference>
<dbReference type="EMBL" id="CAJNOJ010003873">
    <property type="protein sequence ID" value="CAF1565710.1"/>
    <property type="molecule type" value="Genomic_DNA"/>
</dbReference>
<comment type="caution">
    <text evidence="1">The sequence shown here is derived from an EMBL/GenBank/DDBJ whole genome shotgun (WGS) entry which is preliminary data.</text>
</comment>
<gene>
    <name evidence="1" type="ORF">EDS130_LOCUS46798</name>
</gene>
<accession>A0A815Y564</accession>
<proteinExistence type="predicted"/>
<feature type="non-terminal residue" evidence="1">
    <location>
        <position position="53"/>
    </location>
</feature>
<protein>
    <submittedName>
        <fullName evidence="1">Uncharacterized protein</fullName>
    </submittedName>
</protein>
<sequence>DGTIVLRKTLGRKRFGWSSTTSQSSLDSTNSFAFVAPDLSKDPEHKSSREYRN</sequence>
<evidence type="ECO:0000313" key="1">
    <source>
        <dbReference type="EMBL" id="CAF1565710.1"/>
    </source>
</evidence>
<organism evidence="1 2">
    <name type="scientific">Adineta ricciae</name>
    <name type="common">Rotifer</name>
    <dbReference type="NCBI Taxonomy" id="249248"/>
    <lineage>
        <taxon>Eukaryota</taxon>
        <taxon>Metazoa</taxon>
        <taxon>Spiralia</taxon>
        <taxon>Gnathifera</taxon>
        <taxon>Rotifera</taxon>
        <taxon>Eurotatoria</taxon>
        <taxon>Bdelloidea</taxon>
        <taxon>Adinetida</taxon>
        <taxon>Adinetidae</taxon>
        <taxon>Adineta</taxon>
    </lineage>
</organism>
<feature type="non-terminal residue" evidence="1">
    <location>
        <position position="1"/>
    </location>
</feature>
<evidence type="ECO:0000313" key="2">
    <source>
        <dbReference type="Proteomes" id="UP000663852"/>
    </source>
</evidence>
<dbReference type="AlphaFoldDB" id="A0A815Y564"/>
<name>A0A815Y564_ADIRI</name>
<reference evidence="1" key="1">
    <citation type="submission" date="2021-02" db="EMBL/GenBank/DDBJ databases">
        <authorList>
            <person name="Nowell W R."/>
        </authorList>
    </citation>
    <scope>NUCLEOTIDE SEQUENCE</scope>
</reference>